<dbReference type="Gramene" id="TraesWEE_scaffold_015903_01G000100.1">
    <property type="protein sequence ID" value="TraesWEE_scaffold_015903_01G000100.1"/>
    <property type="gene ID" value="TraesWEE_scaffold_015903_01G000100"/>
</dbReference>
<dbReference type="Gramene" id="TraesCAD_scaffold_061135_01G000100.1">
    <property type="protein sequence ID" value="TraesCAD_scaffold_061135_01G000100.1"/>
    <property type="gene ID" value="TraesCAD_scaffold_061135_01G000100"/>
</dbReference>
<feature type="region of interest" description="Disordered" evidence="1">
    <location>
        <begin position="1"/>
        <end position="29"/>
    </location>
</feature>
<dbReference type="Gramene" id="TraesCS7D03G0107300.1">
    <property type="protein sequence ID" value="TraesCS7D03G0107300.1.CDS1"/>
    <property type="gene ID" value="TraesCS7D03G0107300"/>
</dbReference>
<dbReference type="PANTHER" id="PTHR36480:SF11">
    <property type="entry name" value="LATE EMBRYOGENESIS ABUNDANT PROTEIN LEA-2 SUBGROUP DOMAIN-CONTAINING PROTEIN"/>
    <property type="match status" value="1"/>
</dbReference>
<reference evidence="3" key="2">
    <citation type="submission" date="2018-10" db="UniProtKB">
        <authorList>
            <consortium name="EnsemblPlants"/>
        </authorList>
    </citation>
    <scope>IDENTIFICATION</scope>
</reference>
<keyword evidence="2" id="KW-1133">Transmembrane helix</keyword>
<dbReference type="Gramene" id="TraesROB_scaffold_056891_01G000100.1">
    <property type="protein sequence ID" value="TraesROB_scaffold_056891_01G000100.1"/>
    <property type="gene ID" value="TraesROB_scaffold_056891_01G000100"/>
</dbReference>
<organism evidence="3">
    <name type="scientific">Triticum aestivum</name>
    <name type="common">Wheat</name>
    <dbReference type="NCBI Taxonomy" id="4565"/>
    <lineage>
        <taxon>Eukaryota</taxon>
        <taxon>Viridiplantae</taxon>
        <taxon>Streptophyta</taxon>
        <taxon>Embryophyta</taxon>
        <taxon>Tracheophyta</taxon>
        <taxon>Spermatophyta</taxon>
        <taxon>Magnoliopsida</taxon>
        <taxon>Liliopsida</taxon>
        <taxon>Poales</taxon>
        <taxon>Poaceae</taxon>
        <taxon>BOP clade</taxon>
        <taxon>Pooideae</taxon>
        <taxon>Triticodae</taxon>
        <taxon>Triticeae</taxon>
        <taxon>Triticinae</taxon>
        <taxon>Triticum</taxon>
    </lineage>
</organism>
<evidence type="ECO:0000313" key="4">
    <source>
        <dbReference type="Proteomes" id="UP000019116"/>
    </source>
</evidence>
<name>A0A3B6T8A6_WHEAT</name>
<keyword evidence="2" id="KW-0812">Transmembrane</keyword>
<dbReference type="Gramene" id="TraesCLE_scaffold_022428_01G000600.1">
    <property type="protein sequence ID" value="TraesCLE_scaffold_022428_01G000600.1"/>
    <property type="gene ID" value="TraesCLE_scaffold_022428_01G000600"/>
</dbReference>
<accession>A0A3B6T8A6</accession>
<keyword evidence="2" id="KW-0472">Membrane</keyword>
<dbReference type="PANTHER" id="PTHR36480">
    <property type="entry name" value="OS06G0118900 PROTEIN-RELATED"/>
    <property type="match status" value="1"/>
</dbReference>
<keyword evidence="4" id="KW-1185">Reference proteome</keyword>
<evidence type="ECO:0000256" key="1">
    <source>
        <dbReference type="SAM" id="MobiDB-lite"/>
    </source>
</evidence>
<proteinExistence type="predicted"/>
<protein>
    <recommendedName>
        <fullName evidence="5">Late embryogenesis abundant protein LEA-2 subgroup domain-containing protein</fullName>
    </recommendedName>
</protein>
<evidence type="ECO:0008006" key="5">
    <source>
        <dbReference type="Google" id="ProtNLM"/>
    </source>
</evidence>
<dbReference type="AlphaFoldDB" id="A0A3B6T8A6"/>
<evidence type="ECO:0000313" key="3">
    <source>
        <dbReference type="EnsemblPlants" id="TraesCS7D02G047500.1.cds1"/>
    </source>
</evidence>
<reference evidence="3" key="1">
    <citation type="submission" date="2018-08" db="EMBL/GenBank/DDBJ databases">
        <authorList>
            <person name="Rossello M."/>
        </authorList>
    </citation>
    <scope>NUCLEOTIDE SEQUENCE [LARGE SCALE GENOMIC DNA]</scope>
    <source>
        <strain evidence="3">cv. Chinese Spring</strain>
    </source>
</reference>
<dbReference type="Gramene" id="TraesCS7D02G047500.1">
    <property type="protein sequence ID" value="TraesCS7D02G047500.1.cds1"/>
    <property type="gene ID" value="TraesCS7D02G047500"/>
</dbReference>
<evidence type="ECO:0000256" key="2">
    <source>
        <dbReference type="SAM" id="Phobius"/>
    </source>
</evidence>
<sequence length="214" mass="22204">MATRQSAVASPLSKRGRRALSPAMATSGSGQFKSAGPVWGPRKYILAATTVTLAVSAVAVATTVILSPARIAFSVTGASSSQGVEGASLVALNFTLEAANPSRRAGVEYSSVTARLQLYSASHAAAGWLKTDVHQAMPLQQPPATSRSLRASVLFDCKDLGCCGRAPPMTVLVLAQVRFKVGLAYSRQYDVQVSCQPVDFFAATAAAARVVCVA</sequence>
<feature type="transmembrane region" description="Helical" evidence="2">
    <location>
        <begin position="44"/>
        <end position="66"/>
    </location>
</feature>
<dbReference type="OrthoDB" id="677015at2759"/>
<dbReference type="EnsemblPlants" id="TraesCS7D02G047500.1">
    <property type="protein sequence ID" value="TraesCS7D02G047500.1.cds1"/>
    <property type="gene ID" value="TraesCS7D02G047500"/>
</dbReference>
<dbReference type="Proteomes" id="UP000019116">
    <property type="component" value="Chromosome 7D"/>
</dbReference>